<feature type="compositionally biased region" description="Polar residues" evidence="12">
    <location>
        <begin position="310"/>
        <end position="319"/>
    </location>
</feature>
<dbReference type="PROSITE" id="PS50011">
    <property type="entry name" value="PROTEIN_KINASE_DOM"/>
    <property type="match status" value="1"/>
</dbReference>
<dbReference type="Gene3D" id="1.10.510.10">
    <property type="entry name" value="Transferase(Phosphotransferase) domain 1"/>
    <property type="match status" value="1"/>
</dbReference>
<protein>
    <recommendedName>
        <fullName evidence="13">Protein kinase domain-containing protein</fullName>
    </recommendedName>
</protein>
<dbReference type="GeneTree" id="ENSGT00520000055635"/>
<comment type="catalytic activity">
    <reaction evidence="9">
        <text>L-seryl-[tau protein] + ATP = O-phospho-L-seryl-[tau protein] + ADP + H(+)</text>
        <dbReference type="Rhea" id="RHEA:12801"/>
        <dbReference type="Rhea" id="RHEA-COMP:13701"/>
        <dbReference type="Rhea" id="RHEA-COMP:13702"/>
        <dbReference type="ChEBI" id="CHEBI:15378"/>
        <dbReference type="ChEBI" id="CHEBI:29999"/>
        <dbReference type="ChEBI" id="CHEBI:30616"/>
        <dbReference type="ChEBI" id="CHEBI:83421"/>
        <dbReference type="ChEBI" id="CHEBI:456216"/>
        <dbReference type="EC" id="2.7.11.26"/>
    </reaction>
</comment>
<evidence type="ECO:0000259" key="13">
    <source>
        <dbReference type="PROSITE" id="PS50011"/>
    </source>
</evidence>
<dbReference type="CDD" id="cd14137">
    <property type="entry name" value="STKc_GSK3"/>
    <property type="match status" value="1"/>
</dbReference>
<evidence type="ECO:0000256" key="10">
    <source>
        <dbReference type="ARBA" id="ARBA00048312"/>
    </source>
</evidence>
<dbReference type="Proteomes" id="UP000007648">
    <property type="component" value="Unassembled WGS sequence"/>
</dbReference>
<feature type="compositionally biased region" description="Polar residues" evidence="12">
    <location>
        <begin position="1"/>
        <end position="17"/>
    </location>
</feature>
<comment type="similarity">
    <text evidence="1">Belongs to the protein kinase superfamily. CMGC Ser/Thr protein kinase family. GSK-3 subfamily.</text>
</comment>
<dbReference type="InterPro" id="IPR011009">
    <property type="entry name" value="Kinase-like_dom_sf"/>
</dbReference>
<dbReference type="STRING" id="9305.ENSSHAP00000001229"/>
<evidence type="ECO:0000313" key="15">
    <source>
        <dbReference type="Proteomes" id="UP000007648"/>
    </source>
</evidence>
<dbReference type="GO" id="GO:0008286">
    <property type="term" value="P:insulin receptor signaling pathway"/>
    <property type="evidence" value="ECO:0007669"/>
    <property type="project" value="TreeGrafter"/>
</dbReference>
<accession>G3VDH5</accession>
<dbReference type="GO" id="GO:0030154">
    <property type="term" value="P:cell differentiation"/>
    <property type="evidence" value="ECO:0007669"/>
    <property type="project" value="TreeGrafter"/>
</dbReference>
<reference evidence="14" key="3">
    <citation type="submission" date="2025-09" db="UniProtKB">
        <authorList>
            <consortium name="Ensembl"/>
        </authorList>
    </citation>
    <scope>IDENTIFICATION</scope>
</reference>
<keyword evidence="4" id="KW-0808">Transferase</keyword>
<dbReference type="GO" id="GO:0070507">
    <property type="term" value="P:regulation of microtubule cytoskeleton organization"/>
    <property type="evidence" value="ECO:0007669"/>
    <property type="project" value="TreeGrafter"/>
</dbReference>
<feature type="region of interest" description="Disordered" evidence="12">
    <location>
        <begin position="1"/>
        <end position="69"/>
    </location>
</feature>
<evidence type="ECO:0000313" key="14">
    <source>
        <dbReference type="Ensembl" id="ENSSHAP00000001229.2"/>
    </source>
</evidence>
<keyword evidence="5" id="KW-0547">Nucleotide-binding</keyword>
<dbReference type="InParanoid" id="G3VDH5"/>
<dbReference type="Pfam" id="PF00069">
    <property type="entry name" value="Pkinase"/>
    <property type="match status" value="1"/>
</dbReference>
<feature type="domain" description="Protein kinase" evidence="13">
    <location>
        <begin position="1"/>
        <end position="250"/>
    </location>
</feature>
<evidence type="ECO:0000256" key="12">
    <source>
        <dbReference type="SAM" id="MobiDB-lite"/>
    </source>
</evidence>
<dbReference type="GO" id="GO:0004707">
    <property type="term" value="F:MAP kinase activity"/>
    <property type="evidence" value="ECO:0007669"/>
    <property type="project" value="UniProtKB-EC"/>
</dbReference>
<dbReference type="eggNOG" id="KOG0658">
    <property type="taxonomic scope" value="Eukaryota"/>
</dbReference>
<dbReference type="Ensembl" id="ENSSHAT00000001244.2">
    <property type="protein sequence ID" value="ENSSHAP00000001229.2"/>
    <property type="gene ID" value="ENSSHAG00000001096.2"/>
</dbReference>
<evidence type="ECO:0000256" key="9">
    <source>
        <dbReference type="ARBA" id="ARBA00048291"/>
    </source>
</evidence>
<dbReference type="PANTHER" id="PTHR24057">
    <property type="entry name" value="GLYCOGEN SYNTHASE KINASE-3 ALPHA"/>
    <property type="match status" value="1"/>
</dbReference>
<sequence length="319" mass="34078">MVAGTSHTTKNSGQNPQPFLKLPTQGGKLTYPNLALGRNPKTGKTPLTLSKTSGAPSSPNAPPSPNAHYPLFPNPYIPAGVARDIKPQNLLVDPDTAVLKLCDFGSAKQLVRGEPNVSYICSRYYRAPELIFGATDYTSSIDVWSAGCVLAELLLGQPIFPGDSGVDQLVEIIKVLGTPTREQIREMNPNYTEFKFPQIKAHPWTKVFKSRTPPDAIALCSHLLEYTPATRLSPLEALVPCLSMTLHPGPSSPTASPPLFNFNPGELSIQPNLNGVLIPPHLRTSTTATAVTSPSSSHGLGESPERPGQEPSTSVANSS</sequence>
<reference evidence="14" key="2">
    <citation type="submission" date="2025-08" db="UniProtKB">
        <authorList>
            <consortium name="Ensembl"/>
        </authorList>
    </citation>
    <scope>IDENTIFICATION</scope>
</reference>
<keyword evidence="6" id="KW-0418">Kinase</keyword>
<reference evidence="14 15" key="1">
    <citation type="journal article" date="2011" name="Proc. Natl. Acad. Sci. U.S.A.">
        <title>Genetic diversity and population structure of the endangered marsupial Sarcophilus harrisii (Tasmanian devil).</title>
        <authorList>
            <person name="Miller W."/>
            <person name="Hayes V.M."/>
            <person name="Ratan A."/>
            <person name="Petersen D.C."/>
            <person name="Wittekindt N.E."/>
            <person name="Miller J."/>
            <person name="Walenz B."/>
            <person name="Knight J."/>
            <person name="Qi J."/>
            <person name="Zhao F."/>
            <person name="Wang Q."/>
            <person name="Bedoya-Reina O.C."/>
            <person name="Katiyar N."/>
            <person name="Tomsho L.P."/>
            <person name="Kasson L.M."/>
            <person name="Hardie R.A."/>
            <person name="Woodbridge P."/>
            <person name="Tindall E.A."/>
            <person name="Bertelsen M.F."/>
            <person name="Dixon D."/>
            <person name="Pyecroft S."/>
            <person name="Helgen K.M."/>
            <person name="Lesk A.M."/>
            <person name="Pringle T.H."/>
            <person name="Patterson N."/>
            <person name="Zhang Y."/>
            <person name="Kreiss A."/>
            <person name="Woods G.M."/>
            <person name="Jones M.E."/>
            <person name="Schuster S.C."/>
        </authorList>
    </citation>
    <scope>NUCLEOTIDE SEQUENCE [LARGE SCALE GENOMIC DNA]</scope>
</reference>
<dbReference type="InterPro" id="IPR050591">
    <property type="entry name" value="GSK-3"/>
</dbReference>
<name>G3VDH5_SARHA</name>
<dbReference type="GO" id="GO:0030424">
    <property type="term" value="C:axon"/>
    <property type="evidence" value="ECO:0007669"/>
    <property type="project" value="TreeGrafter"/>
</dbReference>
<comment type="catalytic activity">
    <reaction evidence="8">
        <text>L-threonyl-[protein] + ATP = O-phospho-L-threonyl-[protein] + ADP + H(+)</text>
        <dbReference type="Rhea" id="RHEA:46608"/>
        <dbReference type="Rhea" id="RHEA-COMP:11060"/>
        <dbReference type="Rhea" id="RHEA-COMP:11605"/>
        <dbReference type="ChEBI" id="CHEBI:15378"/>
        <dbReference type="ChEBI" id="CHEBI:30013"/>
        <dbReference type="ChEBI" id="CHEBI:30616"/>
        <dbReference type="ChEBI" id="CHEBI:61977"/>
        <dbReference type="ChEBI" id="CHEBI:456216"/>
        <dbReference type="EC" id="2.7.11.24"/>
    </reaction>
</comment>
<dbReference type="GO" id="GO:0090090">
    <property type="term" value="P:negative regulation of canonical Wnt signaling pathway"/>
    <property type="evidence" value="ECO:0007669"/>
    <property type="project" value="TreeGrafter"/>
</dbReference>
<dbReference type="GO" id="GO:0005634">
    <property type="term" value="C:nucleus"/>
    <property type="evidence" value="ECO:0007669"/>
    <property type="project" value="TreeGrafter"/>
</dbReference>
<evidence type="ECO:0000256" key="4">
    <source>
        <dbReference type="ARBA" id="ARBA00022679"/>
    </source>
</evidence>
<dbReference type="SMART" id="SM00220">
    <property type="entry name" value="S_TKc"/>
    <property type="match status" value="1"/>
</dbReference>
<comment type="similarity">
    <text evidence="2">Belongs to the protein kinase superfamily. CMGC Ser/Thr protein kinase family. MAP kinase subfamily.</text>
</comment>
<evidence type="ECO:0000256" key="8">
    <source>
        <dbReference type="ARBA" id="ARBA00047592"/>
    </source>
</evidence>
<keyword evidence="7" id="KW-0067">ATP-binding</keyword>
<evidence type="ECO:0000256" key="7">
    <source>
        <dbReference type="ARBA" id="ARBA00022840"/>
    </source>
</evidence>
<dbReference type="AlphaFoldDB" id="G3VDH5"/>
<evidence type="ECO:0000256" key="5">
    <source>
        <dbReference type="ARBA" id="ARBA00022741"/>
    </source>
</evidence>
<dbReference type="FunFam" id="1.10.510.10:FF:000624">
    <property type="entry name" value="Mitogen-activated protein kinase"/>
    <property type="match status" value="1"/>
</dbReference>
<dbReference type="GO" id="GO:0051093">
    <property type="term" value="P:negative regulation of developmental process"/>
    <property type="evidence" value="ECO:0007669"/>
    <property type="project" value="UniProtKB-ARBA"/>
</dbReference>
<evidence type="ECO:0000256" key="11">
    <source>
        <dbReference type="ARBA" id="ARBA00048878"/>
    </source>
</evidence>
<evidence type="ECO:0000256" key="1">
    <source>
        <dbReference type="ARBA" id="ARBA00005527"/>
    </source>
</evidence>
<dbReference type="GO" id="GO:0060341">
    <property type="term" value="P:regulation of cellular localization"/>
    <property type="evidence" value="ECO:0007669"/>
    <property type="project" value="UniProtKB-ARBA"/>
</dbReference>
<dbReference type="GO" id="GO:0010975">
    <property type="term" value="P:regulation of neuron projection development"/>
    <property type="evidence" value="ECO:0007669"/>
    <property type="project" value="TreeGrafter"/>
</dbReference>
<dbReference type="InterPro" id="IPR000719">
    <property type="entry name" value="Prot_kinase_dom"/>
</dbReference>
<comment type="catalytic activity">
    <reaction evidence="10">
        <text>L-seryl-[protein] + ATP = O-phospho-L-seryl-[protein] + ADP + H(+)</text>
        <dbReference type="Rhea" id="RHEA:17989"/>
        <dbReference type="Rhea" id="RHEA-COMP:9863"/>
        <dbReference type="Rhea" id="RHEA-COMP:11604"/>
        <dbReference type="ChEBI" id="CHEBI:15378"/>
        <dbReference type="ChEBI" id="CHEBI:29999"/>
        <dbReference type="ChEBI" id="CHEBI:30616"/>
        <dbReference type="ChEBI" id="CHEBI:83421"/>
        <dbReference type="ChEBI" id="CHEBI:456216"/>
        <dbReference type="EC" id="2.7.11.24"/>
    </reaction>
</comment>
<feature type="compositionally biased region" description="Low complexity" evidence="12">
    <location>
        <begin position="285"/>
        <end position="297"/>
    </location>
</feature>
<dbReference type="GO" id="GO:0005829">
    <property type="term" value="C:cytosol"/>
    <property type="evidence" value="ECO:0007669"/>
    <property type="project" value="TreeGrafter"/>
</dbReference>
<comment type="catalytic activity">
    <reaction evidence="11">
        <text>L-threonyl-[tau protein] + ATP = O-phospho-L-threonyl-[tau protein] + ADP + H(+)</text>
        <dbReference type="Rhea" id="RHEA:53904"/>
        <dbReference type="Rhea" id="RHEA-COMP:13703"/>
        <dbReference type="Rhea" id="RHEA-COMP:13704"/>
        <dbReference type="ChEBI" id="CHEBI:15378"/>
        <dbReference type="ChEBI" id="CHEBI:30013"/>
        <dbReference type="ChEBI" id="CHEBI:30616"/>
        <dbReference type="ChEBI" id="CHEBI:61977"/>
        <dbReference type="ChEBI" id="CHEBI:456216"/>
        <dbReference type="EC" id="2.7.11.26"/>
    </reaction>
</comment>
<dbReference type="SUPFAM" id="SSF56112">
    <property type="entry name" value="Protein kinase-like (PK-like)"/>
    <property type="match status" value="1"/>
</dbReference>
<dbReference type="HOGENOM" id="CLU_000288_181_20_1"/>
<keyword evidence="15" id="KW-1185">Reference proteome</keyword>
<evidence type="ECO:0000256" key="2">
    <source>
        <dbReference type="ARBA" id="ARBA00008832"/>
    </source>
</evidence>
<dbReference type="GO" id="GO:0005524">
    <property type="term" value="F:ATP binding"/>
    <property type="evidence" value="ECO:0007669"/>
    <property type="project" value="UniProtKB-KW"/>
</dbReference>
<evidence type="ECO:0000256" key="3">
    <source>
        <dbReference type="ARBA" id="ARBA00022527"/>
    </source>
</evidence>
<dbReference type="GO" id="GO:0032007">
    <property type="term" value="P:negative regulation of TOR signaling"/>
    <property type="evidence" value="ECO:0007669"/>
    <property type="project" value="TreeGrafter"/>
</dbReference>
<dbReference type="GO" id="GO:0050321">
    <property type="term" value="F:tau-protein kinase activity"/>
    <property type="evidence" value="ECO:0007669"/>
    <property type="project" value="UniProtKB-EC"/>
</dbReference>
<dbReference type="PANTHER" id="PTHR24057:SF14">
    <property type="entry name" value="GLYCOGEN SYNTHASE KINASE-3 ALPHA"/>
    <property type="match status" value="1"/>
</dbReference>
<proteinExistence type="inferred from homology"/>
<feature type="region of interest" description="Disordered" evidence="12">
    <location>
        <begin position="285"/>
        <end position="319"/>
    </location>
</feature>
<evidence type="ECO:0000256" key="6">
    <source>
        <dbReference type="ARBA" id="ARBA00022777"/>
    </source>
</evidence>
<organism evidence="14 15">
    <name type="scientific">Sarcophilus harrisii</name>
    <name type="common">Tasmanian devil</name>
    <name type="synonym">Sarcophilus laniarius</name>
    <dbReference type="NCBI Taxonomy" id="9305"/>
    <lineage>
        <taxon>Eukaryota</taxon>
        <taxon>Metazoa</taxon>
        <taxon>Chordata</taxon>
        <taxon>Craniata</taxon>
        <taxon>Vertebrata</taxon>
        <taxon>Euteleostomi</taxon>
        <taxon>Mammalia</taxon>
        <taxon>Metatheria</taxon>
        <taxon>Dasyuromorphia</taxon>
        <taxon>Dasyuridae</taxon>
        <taxon>Sarcophilus</taxon>
    </lineage>
</organism>
<dbReference type="GO" id="GO:0032436">
    <property type="term" value="P:positive regulation of proteasomal ubiquitin-dependent protein catabolic process"/>
    <property type="evidence" value="ECO:0007669"/>
    <property type="project" value="TreeGrafter"/>
</dbReference>
<keyword evidence="3" id="KW-0723">Serine/threonine-protein kinase</keyword>
<feature type="compositionally biased region" description="Polar residues" evidence="12">
    <location>
        <begin position="45"/>
        <end position="54"/>
    </location>
</feature>
<dbReference type="InterPro" id="IPR039192">
    <property type="entry name" value="STKc_GSK3"/>
</dbReference>